<dbReference type="Proteomes" id="UP000005632">
    <property type="component" value="Chromosome"/>
</dbReference>
<dbReference type="OrthoDB" id="9806610at2"/>
<protein>
    <submittedName>
        <fullName evidence="1">Putative Fe-S oxidoreductase</fullName>
    </submittedName>
</protein>
<proteinExistence type="predicted"/>
<dbReference type="KEGG" id="sgp:SpiGrapes_2958"/>
<dbReference type="STRING" id="158190.SpiGrapes_2958"/>
<dbReference type="HOGENOM" id="CLU_105096_0_0_12"/>
<sequence length="212" mass="23772">MNSLSFLCDTFLGTYAEESFKSLVELYATIEHDTQLFCFENSIACGPGCGTCCEHFIPDITNAEARLVAAYLLFVKNDQTLLDKLENFDQNSEGPCPLYDFGNAHHCTVYEVRPLICRLFGACASQDKNGSAVFRRCRYNTEGTMPMLLHFTNEVPVMQDFAYAIRSLDMDQVGARLLPEAVTEMAEQLKFLRSMLGFQNDNPDDTPNPIAS</sequence>
<dbReference type="AlphaFoldDB" id="G8QXR4"/>
<name>G8QXR4_SPHPG</name>
<gene>
    <name evidence="1" type="ordered locus">SpiGrapes_2958</name>
</gene>
<dbReference type="RefSeq" id="WP_014271547.1">
    <property type="nucleotide sequence ID" value="NC_016633.1"/>
</dbReference>
<evidence type="ECO:0000313" key="2">
    <source>
        <dbReference type="Proteomes" id="UP000005632"/>
    </source>
</evidence>
<reference evidence="1 2" key="1">
    <citation type="submission" date="2011-11" db="EMBL/GenBank/DDBJ databases">
        <title>Complete sequence of Spirochaeta sp. grapes.</title>
        <authorList>
            <consortium name="US DOE Joint Genome Institute"/>
            <person name="Lucas S."/>
            <person name="Han J."/>
            <person name="Lapidus A."/>
            <person name="Cheng J.-F."/>
            <person name="Goodwin L."/>
            <person name="Pitluck S."/>
            <person name="Peters L."/>
            <person name="Ovchinnikova G."/>
            <person name="Munk A.C."/>
            <person name="Detter J.C."/>
            <person name="Han C."/>
            <person name="Tapia R."/>
            <person name="Land M."/>
            <person name="Hauser L."/>
            <person name="Kyrpides N."/>
            <person name="Ivanova N."/>
            <person name="Pagani I."/>
            <person name="Ritalahtilisa K."/>
            <person name="Loeffler F."/>
            <person name="Woyke T."/>
        </authorList>
    </citation>
    <scope>NUCLEOTIDE SEQUENCE [LARGE SCALE GENOMIC DNA]</scope>
    <source>
        <strain evidence="2">ATCC BAA-1885 / DSM 22778 / Grapes</strain>
    </source>
</reference>
<evidence type="ECO:0000313" key="1">
    <source>
        <dbReference type="EMBL" id="AEV30708.1"/>
    </source>
</evidence>
<keyword evidence="2" id="KW-1185">Reference proteome</keyword>
<dbReference type="EMBL" id="CP003155">
    <property type="protein sequence ID" value="AEV30708.1"/>
    <property type="molecule type" value="Genomic_DNA"/>
</dbReference>
<organism evidence="1 2">
    <name type="scientific">Sphaerochaeta pleomorpha (strain ATCC BAA-1885 / DSM 22778 / Grapes)</name>
    <dbReference type="NCBI Taxonomy" id="158190"/>
    <lineage>
        <taxon>Bacteria</taxon>
        <taxon>Pseudomonadati</taxon>
        <taxon>Spirochaetota</taxon>
        <taxon>Spirochaetia</taxon>
        <taxon>Spirochaetales</taxon>
        <taxon>Sphaerochaetaceae</taxon>
        <taxon>Sphaerochaeta</taxon>
    </lineage>
</organism>
<accession>G8QXR4</accession>
<dbReference type="InterPro" id="IPR005358">
    <property type="entry name" value="Puta_zinc/iron-chelating_dom"/>
</dbReference>
<dbReference type="Pfam" id="PF03692">
    <property type="entry name" value="CxxCxxCC"/>
    <property type="match status" value="1"/>
</dbReference>
<dbReference type="eggNOG" id="COG0727">
    <property type="taxonomic scope" value="Bacteria"/>
</dbReference>